<dbReference type="GO" id="GO:0016740">
    <property type="term" value="F:transferase activity"/>
    <property type="evidence" value="ECO:0007669"/>
    <property type="project" value="UniProtKB-KW"/>
</dbReference>
<protein>
    <submittedName>
        <fullName evidence="1">UDP-Gal::undecaprenolphosphate Gal-1-P transferase</fullName>
    </submittedName>
</protein>
<dbReference type="Gene3D" id="3.40.50.720">
    <property type="entry name" value="NAD(P)-binding Rossmann-like Domain"/>
    <property type="match status" value="1"/>
</dbReference>
<sequence>MRDTWIIGSGKNAQEAYKAINSENNLGLNVVGFISNAEDNKLGMMIDGIQVIQSDTTWIKNIDKRAQFIVAV</sequence>
<reference evidence="1 2" key="1">
    <citation type="submission" date="2018-06" db="EMBL/GenBank/DDBJ databases">
        <authorList>
            <consortium name="Pathogen Informatics"/>
            <person name="Doyle S."/>
        </authorList>
    </citation>
    <scope>NUCLEOTIDE SEQUENCE [LARGE SCALE GENOMIC DNA]</scope>
    <source>
        <strain evidence="1 2">NCTC204</strain>
    </source>
</reference>
<organism evidence="1 2">
    <name type="scientific">Klebsiella pneumoniae</name>
    <dbReference type="NCBI Taxonomy" id="573"/>
    <lineage>
        <taxon>Bacteria</taxon>
        <taxon>Pseudomonadati</taxon>
        <taxon>Pseudomonadota</taxon>
        <taxon>Gammaproteobacteria</taxon>
        <taxon>Enterobacterales</taxon>
        <taxon>Enterobacteriaceae</taxon>
        <taxon>Klebsiella/Raoultella group</taxon>
        <taxon>Klebsiella</taxon>
        <taxon>Klebsiella pneumoniae complex</taxon>
    </lineage>
</organism>
<dbReference type="AlphaFoldDB" id="A0A378APZ5"/>
<gene>
    <name evidence="1" type="primary">wbaP_2</name>
    <name evidence="1" type="ORF">NCTC204_04328</name>
</gene>
<evidence type="ECO:0000313" key="1">
    <source>
        <dbReference type="EMBL" id="STV16947.1"/>
    </source>
</evidence>
<keyword evidence="1" id="KW-0808">Transferase</keyword>
<name>A0A378APZ5_KLEPN</name>
<dbReference type="EMBL" id="UGMD01000002">
    <property type="protein sequence ID" value="STV16947.1"/>
    <property type="molecule type" value="Genomic_DNA"/>
</dbReference>
<accession>A0A378APZ5</accession>
<proteinExistence type="predicted"/>
<evidence type="ECO:0000313" key="2">
    <source>
        <dbReference type="Proteomes" id="UP000255192"/>
    </source>
</evidence>
<dbReference type="Proteomes" id="UP000255192">
    <property type="component" value="Unassembled WGS sequence"/>
</dbReference>